<feature type="non-terminal residue" evidence="2">
    <location>
        <position position="127"/>
    </location>
</feature>
<accession>A0A0B6YCT9</accession>
<name>A0A0B6YCT9_9EUPU</name>
<organism evidence="2">
    <name type="scientific">Arion vulgaris</name>
    <dbReference type="NCBI Taxonomy" id="1028688"/>
    <lineage>
        <taxon>Eukaryota</taxon>
        <taxon>Metazoa</taxon>
        <taxon>Spiralia</taxon>
        <taxon>Lophotrochozoa</taxon>
        <taxon>Mollusca</taxon>
        <taxon>Gastropoda</taxon>
        <taxon>Heterobranchia</taxon>
        <taxon>Euthyneura</taxon>
        <taxon>Panpulmonata</taxon>
        <taxon>Eupulmonata</taxon>
        <taxon>Stylommatophora</taxon>
        <taxon>Helicina</taxon>
        <taxon>Arionoidea</taxon>
        <taxon>Arionidae</taxon>
        <taxon>Arion</taxon>
    </lineage>
</organism>
<evidence type="ECO:0000313" key="2">
    <source>
        <dbReference type="EMBL" id="CEK54112.1"/>
    </source>
</evidence>
<feature type="region of interest" description="Disordered" evidence="1">
    <location>
        <begin position="1"/>
        <end position="47"/>
    </location>
</feature>
<feature type="compositionally biased region" description="Polar residues" evidence="1">
    <location>
        <begin position="1"/>
        <end position="14"/>
    </location>
</feature>
<feature type="compositionally biased region" description="Basic and acidic residues" evidence="1">
    <location>
        <begin position="15"/>
        <end position="28"/>
    </location>
</feature>
<evidence type="ECO:0000256" key="1">
    <source>
        <dbReference type="SAM" id="MobiDB-lite"/>
    </source>
</evidence>
<feature type="non-terminal residue" evidence="2">
    <location>
        <position position="1"/>
    </location>
</feature>
<dbReference type="EMBL" id="HACG01007247">
    <property type="protein sequence ID" value="CEK54112.1"/>
    <property type="molecule type" value="Transcribed_RNA"/>
</dbReference>
<gene>
    <name evidence="2" type="primary">ORF21973</name>
</gene>
<reference evidence="2" key="1">
    <citation type="submission" date="2014-12" db="EMBL/GenBank/DDBJ databases">
        <title>Insight into the proteome of Arion vulgaris.</title>
        <authorList>
            <person name="Aradska J."/>
            <person name="Bulat T."/>
            <person name="Smidak R."/>
            <person name="Sarate P."/>
            <person name="Gangsoo J."/>
            <person name="Sialana F."/>
            <person name="Bilban M."/>
            <person name="Lubec G."/>
        </authorList>
    </citation>
    <scope>NUCLEOTIDE SEQUENCE</scope>
    <source>
        <tissue evidence="2">Skin</tissue>
    </source>
</reference>
<feature type="region of interest" description="Disordered" evidence="1">
    <location>
        <begin position="99"/>
        <end position="127"/>
    </location>
</feature>
<dbReference type="AlphaFoldDB" id="A0A0B6YCT9"/>
<proteinExistence type="predicted"/>
<protein>
    <submittedName>
        <fullName evidence="2">Uncharacterized protein</fullName>
    </submittedName>
</protein>
<feature type="compositionally biased region" description="Polar residues" evidence="1">
    <location>
        <begin position="116"/>
        <end position="127"/>
    </location>
</feature>
<sequence>HQVTSLRMGSAHSSASRDRGPITPHVEEGLYSPTHYGYAPRKQSATSENNYAKEKIYFSPGSDISQYPYARHSIQVWKNNNVPVPLPHHQNFQKQPNTLRDMHSRNNRNDGPVLNTFHTQHPLTSVH</sequence>